<dbReference type="InterPro" id="IPR011990">
    <property type="entry name" value="TPR-like_helical_dom_sf"/>
</dbReference>
<sequence>MNGFSFVLLILAGFFAWRGFHSYINASEAKRFRREERERTRHVLELDPSNSGTRAQFAAFLMEDGEVDAAIHEYRNAISTSPYGPFTDAWKRKLKEALEIQAILARGERVPGFNEWRVCPKCQAKVSIQEKTCPTCGEVLHMNTLEWVLRSDVQRDIWSHSIPIALVLWIVAIIFSTLPREVQGTLIISSILVGYWLFLRSFNV</sequence>
<reference evidence="2 3" key="1">
    <citation type="journal article" date="2018" name="Syst. Appl. Microbiol.">
        <title>Abditibacterium utsteinense sp. nov., the first cultivated member of candidate phylum FBP, isolated from ice-free Antarctic soil samples.</title>
        <authorList>
            <person name="Tahon G."/>
            <person name="Tytgat B."/>
            <person name="Lebbe L."/>
            <person name="Carlier A."/>
            <person name="Willems A."/>
        </authorList>
    </citation>
    <scope>NUCLEOTIDE SEQUENCE [LARGE SCALE GENOMIC DNA]</scope>
    <source>
        <strain evidence="2 3">LMG 29911</strain>
    </source>
</reference>
<keyword evidence="3" id="KW-1185">Reference proteome</keyword>
<feature type="transmembrane region" description="Helical" evidence="1">
    <location>
        <begin position="157"/>
        <end position="176"/>
    </location>
</feature>
<organism evidence="2 3">
    <name type="scientific">Abditibacterium utsteinense</name>
    <dbReference type="NCBI Taxonomy" id="1960156"/>
    <lineage>
        <taxon>Bacteria</taxon>
        <taxon>Pseudomonadati</taxon>
        <taxon>Abditibacteriota</taxon>
        <taxon>Abditibacteriia</taxon>
        <taxon>Abditibacteriales</taxon>
        <taxon>Abditibacteriaceae</taxon>
        <taxon>Abditibacterium</taxon>
    </lineage>
</organism>
<keyword evidence="1" id="KW-0812">Transmembrane</keyword>
<proteinExistence type="predicted"/>
<feature type="transmembrane region" description="Helical" evidence="1">
    <location>
        <begin position="182"/>
        <end position="199"/>
    </location>
</feature>
<evidence type="ECO:0000313" key="2">
    <source>
        <dbReference type="EMBL" id="PQV65071.1"/>
    </source>
</evidence>
<evidence type="ECO:0000313" key="3">
    <source>
        <dbReference type="Proteomes" id="UP000237684"/>
    </source>
</evidence>
<dbReference type="InParanoid" id="A0A2S8SW92"/>
<dbReference type="EMBL" id="NIGF01000002">
    <property type="protein sequence ID" value="PQV65071.1"/>
    <property type="molecule type" value="Genomic_DNA"/>
</dbReference>
<evidence type="ECO:0000256" key="1">
    <source>
        <dbReference type="SAM" id="Phobius"/>
    </source>
</evidence>
<gene>
    <name evidence="2" type="ORF">B1R32_10278</name>
</gene>
<name>A0A2S8SW92_9BACT</name>
<comment type="caution">
    <text evidence="2">The sequence shown here is derived from an EMBL/GenBank/DDBJ whole genome shotgun (WGS) entry which is preliminary data.</text>
</comment>
<dbReference type="RefSeq" id="WP_105482377.1">
    <property type="nucleotide sequence ID" value="NZ_NIGF01000002.1"/>
</dbReference>
<evidence type="ECO:0008006" key="4">
    <source>
        <dbReference type="Google" id="ProtNLM"/>
    </source>
</evidence>
<feature type="transmembrane region" description="Helical" evidence="1">
    <location>
        <begin position="6"/>
        <end position="24"/>
    </location>
</feature>
<dbReference type="Proteomes" id="UP000237684">
    <property type="component" value="Unassembled WGS sequence"/>
</dbReference>
<dbReference type="AlphaFoldDB" id="A0A2S8SW92"/>
<keyword evidence="1" id="KW-1133">Transmembrane helix</keyword>
<keyword evidence="1" id="KW-0472">Membrane</keyword>
<dbReference type="Gene3D" id="1.25.40.10">
    <property type="entry name" value="Tetratricopeptide repeat domain"/>
    <property type="match status" value="1"/>
</dbReference>
<protein>
    <recommendedName>
        <fullName evidence="4">Tetratricopeptide repeat-containing protein</fullName>
    </recommendedName>
</protein>
<accession>A0A2S8SW92</accession>
<dbReference type="OrthoDB" id="9800207at2"/>